<dbReference type="PANTHER" id="PTHR47551:SF1">
    <property type="entry name" value="TUBULIN--TYROSINE LIGASE PBY1-RELATED"/>
    <property type="match status" value="1"/>
</dbReference>
<dbReference type="Proteomes" id="UP000813385">
    <property type="component" value="Unassembled WGS sequence"/>
</dbReference>
<comment type="caution">
    <text evidence="2">The sequence shown here is derived from an EMBL/GenBank/DDBJ whole genome shotgun (WGS) entry which is preliminary data.</text>
</comment>
<evidence type="ECO:0000259" key="1">
    <source>
        <dbReference type="Pfam" id="PF01975"/>
    </source>
</evidence>
<reference evidence="2" key="1">
    <citation type="journal article" date="2021" name="Nat. Commun.">
        <title>Genetic determinants of endophytism in the Arabidopsis root mycobiome.</title>
        <authorList>
            <person name="Mesny F."/>
            <person name="Miyauchi S."/>
            <person name="Thiergart T."/>
            <person name="Pickel B."/>
            <person name="Atanasova L."/>
            <person name="Karlsson M."/>
            <person name="Huettel B."/>
            <person name="Barry K.W."/>
            <person name="Haridas S."/>
            <person name="Chen C."/>
            <person name="Bauer D."/>
            <person name="Andreopoulos W."/>
            <person name="Pangilinan J."/>
            <person name="LaButti K."/>
            <person name="Riley R."/>
            <person name="Lipzen A."/>
            <person name="Clum A."/>
            <person name="Drula E."/>
            <person name="Henrissat B."/>
            <person name="Kohler A."/>
            <person name="Grigoriev I.V."/>
            <person name="Martin F.M."/>
            <person name="Hacquard S."/>
        </authorList>
    </citation>
    <scope>NUCLEOTIDE SEQUENCE</scope>
    <source>
        <strain evidence="2">MPI-CAGE-AT-0016</strain>
    </source>
</reference>
<gene>
    <name evidence="2" type="ORF">B0T11DRAFT_320218</name>
</gene>
<dbReference type="InterPro" id="IPR036523">
    <property type="entry name" value="SurE-like_sf"/>
</dbReference>
<keyword evidence="3" id="KW-1185">Reference proteome</keyword>
<protein>
    <submittedName>
        <fullName evidence="2">Survival protein sure-like phosphatase/nucleotidase</fullName>
    </submittedName>
</protein>
<dbReference type="InterPro" id="IPR027746">
    <property type="entry name" value="TTL"/>
</dbReference>
<sequence length="227" mass="24615">MHILIVNDDGPPSSKSPYVHSLVRSLEAAGHTVSVVLPDVQRSWIGKAHLINEVIRCIPSQVPDQSGWLLVSSTPAACVHVGLHHSPLNRGPVDLVISGPNFGFNASSLFALSSGTLGAAFEATLCRKRAIALSYNQLASPCPEALDATTRQSVRIIEALMQQWPKDDQSLLYSVNMSVSTDFSRQKIIWTGLHQNFWERMGAFKAVEACPASGDDSSPLPPSWFTV</sequence>
<dbReference type="AlphaFoldDB" id="A0A8K0X2L7"/>
<dbReference type="PANTHER" id="PTHR47551">
    <property type="entry name" value="TUBULIN--TYROSINE LIGASE PBY1-RELATED"/>
    <property type="match status" value="1"/>
</dbReference>
<dbReference type="GO" id="GO:0000932">
    <property type="term" value="C:P-body"/>
    <property type="evidence" value="ECO:0007669"/>
    <property type="project" value="TreeGrafter"/>
</dbReference>
<dbReference type="Gene3D" id="3.40.1210.10">
    <property type="entry name" value="Survival protein SurE-like phosphatase/nucleotidase"/>
    <property type="match status" value="1"/>
</dbReference>
<proteinExistence type="predicted"/>
<name>A0A8K0X2L7_9PEZI</name>
<dbReference type="GO" id="GO:0016787">
    <property type="term" value="F:hydrolase activity"/>
    <property type="evidence" value="ECO:0007669"/>
    <property type="project" value="InterPro"/>
</dbReference>
<evidence type="ECO:0000313" key="3">
    <source>
        <dbReference type="Proteomes" id="UP000813385"/>
    </source>
</evidence>
<dbReference type="SUPFAM" id="SSF64167">
    <property type="entry name" value="SurE-like"/>
    <property type="match status" value="1"/>
</dbReference>
<dbReference type="EMBL" id="JAGPXD010000004">
    <property type="protein sequence ID" value="KAH7359406.1"/>
    <property type="molecule type" value="Genomic_DNA"/>
</dbReference>
<dbReference type="OrthoDB" id="202825at2759"/>
<accession>A0A8K0X2L7</accession>
<organism evidence="2 3">
    <name type="scientific">Plectosphaerella cucumerina</name>
    <dbReference type="NCBI Taxonomy" id="40658"/>
    <lineage>
        <taxon>Eukaryota</taxon>
        <taxon>Fungi</taxon>
        <taxon>Dikarya</taxon>
        <taxon>Ascomycota</taxon>
        <taxon>Pezizomycotina</taxon>
        <taxon>Sordariomycetes</taxon>
        <taxon>Hypocreomycetidae</taxon>
        <taxon>Glomerellales</taxon>
        <taxon>Plectosphaerellaceae</taxon>
        <taxon>Plectosphaerella</taxon>
    </lineage>
</organism>
<dbReference type="InterPro" id="IPR002828">
    <property type="entry name" value="SurE-like_Pase/nucleotidase"/>
</dbReference>
<evidence type="ECO:0000313" key="2">
    <source>
        <dbReference type="EMBL" id="KAH7359406.1"/>
    </source>
</evidence>
<dbReference type="Pfam" id="PF01975">
    <property type="entry name" value="SurE"/>
    <property type="match status" value="1"/>
</dbReference>
<feature type="domain" description="Survival protein SurE-like phosphatase/nucleotidase" evidence="1">
    <location>
        <begin position="3"/>
        <end position="199"/>
    </location>
</feature>